<evidence type="ECO:0000313" key="10">
    <source>
        <dbReference type="EMBL" id="MBA2896313.1"/>
    </source>
</evidence>
<dbReference type="InterPro" id="IPR018189">
    <property type="entry name" value="Phosphoglucose_isomerase_CS"/>
</dbReference>
<keyword evidence="4 8" id="KW-0963">Cytoplasm</keyword>
<dbReference type="UniPathway" id="UPA00109">
    <property type="reaction ID" value="UER00181"/>
</dbReference>
<dbReference type="Gene3D" id="3.40.50.10490">
    <property type="entry name" value="Glucose-6-phosphate isomerase like protein, domain 1"/>
    <property type="match status" value="2"/>
</dbReference>
<dbReference type="UniPathway" id="UPA00138"/>
<comment type="pathway">
    <text evidence="8">Carbohydrate biosynthesis; gluconeogenesis.</text>
</comment>
<dbReference type="EMBL" id="JACDUR010000008">
    <property type="protein sequence ID" value="MBA2896313.1"/>
    <property type="molecule type" value="Genomic_DNA"/>
</dbReference>
<dbReference type="SUPFAM" id="SSF53697">
    <property type="entry name" value="SIS domain"/>
    <property type="match status" value="1"/>
</dbReference>
<dbReference type="CDD" id="cd05016">
    <property type="entry name" value="SIS_PGI_2"/>
    <property type="match status" value="1"/>
</dbReference>
<dbReference type="InterPro" id="IPR035482">
    <property type="entry name" value="SIS_PGI_2"/>
</dbReference>
<evidence type="ECO:0000256" key="6">
    <source>
        <dbReference type="ARBA" id="ARBA00023235"/>
    </source>
</evidence>
<evidence type="ECO:0000256" key="1">
    <source>
        <dbReference type="ARBA" id="ARBA00004926"/>
    </source>
</evidence>
<name>A0A7W0CSB4_9ACTN</name>
<sequence>MADITQTPEWAALDKHYGEFADRTLRELFADDPQRAERMSLTAGDLFLDYSKHRAGGETMELLLALAAKSGLRDRIEAMFTGEHINVSEDRAVLHVALRMPRDARLVVDGQVVIADVHAVLDKMAAFAGRVRSQEWRGHTGQPIKTVVNIGIGGSDLGPAMAYEALRDFLDAGIEARFVSNIDPADITGALRGLDPATTLFVISSKTFTTLETLTNARVARDWLVSGLGSADAVAKHFVAVSTNAEKVAEFGIDTANMFGFWDWVGGRYSYDGAIGLSLMIAVGPERFREMLDGFHTIDEHFRTAPFEANMPVLMALLGIWYADFFGAETRAVLPYSQRLHRFPAYLQQLTMESNGKSVQADGTPVTVQTGEIFWGEPGTNGQHAFYQLLHQGTRLVPADFIGFAEPHEDPAGMHDILTANLLAQTTALAFGKTAEEIAAEGTPPHVVPHKVMPGNRPTSTILVPRLTPHTLGQLVALYEHIVFVEGTVWGVDSFDQWGVELGKKMALALEPALTSEQPVADYPDASTAQLVRRYRKLRGRA</sequence>
<dbReference type="AlphaFoldDB" id="A0A7W0CSB4"/>
<accession>A0A7W0CSB4</accession>
<dbReference type="Pfam" id="PF00342">
    <property type="entry name" value="PGI"/>
    <property type="match status" value="1"/>
</dbReference>
<comment type="subcellular location">
    <subcellularLocation>
        <location evidence="8">Cytoplasm</location>
    </subcellularLocation>
</comment>
<evidence type="ECO:0000256" key="3">
    <source>
        <dbReference type="ARBA" id="ARBA00022432"/>
    </source>
</evidence>
<dbReference type="GO" id="GO:0097367">
    <property type="term" value="F:carbohydrate derivative binding"/>
    <property type="evidence" value="ECO:0007669"/>
    <property type="project" value="InterPro"/>
</dbReference>
<keyword evidence="5 8" id="KW-0324">Glycolysis</keyword>
<dbReference type="HAMAP" id="MF_00473">
    <property type="entry name" value="G6P_isomerase"/>
    <property type="match status" value="1"/>
</dbReference>
<dbReference type="PANTHER" id="PTHR11469:SF1">
    <property type="entry name" value="GLUCOSE-6-PHOSPHATE ISOMERASE"/>
    <property type="match status" value="1"/>
</dbReference>
<comment type="caution">
    <text evidence="10">The sequence shown here is derived from an EMBL/GenBank/DDBJ whole genome shotgun (WGS) entry which is preliminary data.</text>
</comment>
<evidence type="ECO:0000256" key="8">
    <source>
        <dbReference type="HAMAP-Rule" id="MF_00473"/>
    </source>
</evidence>
<dbReference type="GO" id="GO:0005829">
    <property type="term" value="C:cytosol"/>
    <property type="evidence" value="ECO:0007669"/>
    <property type="project" value="TreeGrafter"/>
</dbReference>
<reference evidence="10 11" key="1">
    <citation type="submission" date="2020-07" db="EMBL/GenBank/DDBJ databases">
        <title>Genomic Encyclopedia of Type Strains, Phase IV (KMG-IV): sequencing the most valuable type-strain genomes for metagenomic binning, comparative biology and taxonomic classification.</title>
        <authorList>
            <person name="Goeker M."/>
        </authorList>
    </citation>
    <scope>NUCLEOTIDE SEQUENCE [LARGE SCALE GENOMIC DNA]</scope>
    <source>
        <strain evidence="10 11">DSM 45533</strain>
    </source>
</reference>
<evidence type="ECO:0000256" key="7">
    <source>
        <dbReference type="ARBA" id="ARBA00029321"/>
    </source>
</evidence>
<evidence type="ECO:0000256" key="4">
    <source>
        <dbReference type="ARBA" id="ARBA00022490"/>
    </source>
</evidence>
<proteinExistence type="inferred from homology"/>
<dbReference type="PANTHER" id="PTHR11469">
    <property type="entry name" value="GLUCOSE-6-PHOSPHATE ISOMERASE"/>
    <property type="match status" value="1"/>
</dbReference>
<dbReference type="GO" id="GO:0006094">
    <property type="term" value="P:gluconeogenesis"/>
    <property type="evidence" value="ECO:0007669"/>
    <property type="project" value="UniProtKB-UniRule"/>
</dbReference>
<dbReference type="PROSITE" id="PS00174">
    <property type="entry name" value="P_GLUCOSE_ISOMERASE_2"/>
    <property type="match status" value="1"/>
</dbReference>
<dbReference type="GO" id="GO:0006096">
    <property type="term" value="P:glycolytic process"/>
    <property type="evidence" value="ECO:0007669"/>
    <property type="project" value="UniProtKB-UniRule"/>
</dbReference>
<dbReference type="InterPro" id="IPR001672">
    <property type="entry name" value="G6P_Isomerase"/>
</dbReference>
<comment type="catalytic activity">
    <reaction evidence="7 8 9">
        <text>alpha-D-glucose 6-phosphate = beta-D-fructose 6-phosphate</text>
        <dbReference type="Rhea" id="RHEA:11816"/>
        <dbReference type="ChEBI" id="CHEBI:57634"/>
        <dbReference type="ChEBI" id="CHEBI:58225"/>
        <dbReference type="EC" id="5.3.1.9"/>
    </reaction>
</comment>
<dbReference type="InterPro" id="IPR046348">
    <property type="entry name" value="SIS_dom_sf"/>
</dbReference>
<organism evidence="10 11">
    <name type="scientific">Nonomuraea soli</name>
    <dbReference type="NCBI Taxonomy" id="1032476"/>
    <lineage>
        <taxon>Bacteria</taxon>
        <taxon>Bacillati</taxon>
        <taxon>Actinomycetota</taxon>
        <taxon>Actinomycetes</taxon>
        <taxon>Streptosporangiales</taxon>
        <taxon>Streptosporangiaceae</taxon>
        <taxon>Nonomuraea</taxon>
    </lineage>
</organism>
<dbReference type="InterPro" id="IPR023096">
    <property type="entry name" value="G6P_Isomerase_C"/>
</dbReference>
<dbReference type="CDD" id="cd05015">
    <property type="entry name" value="SIS_PGI_1"/>
    <property type="match status" value="1"/>
</dbReference>
<dbReference type="NCBIfam" id="NF001211">
    <property type="entry name" value="PRK00179.1"/>
    <property type="match status" value="1"/>
</dbReference>
<keyword evidence="6 8" id="KW-0413">Isomerase</keyword>
<feature type="active site" description="Proton donor" evidence="8">
    <location>
        <position position="353"/>
    </location>
</feature>
<comment type="function">
    <text evidence="8">Catalyzes the reversible isomerization of glucose-6-phosphate to fructose-6-phosphate.</text>
</comment>
<keyword evidence="11" id="KW-1185">Reference proteome</keyword>
<dbReference type="GO" id="GO:0004347">
    <property type="term" value="F:glucose-6-phosphate isomerase activity"/>
    <property type="evidence" value="ECO:0007669"/>
    <property type="project" value="UniProtKB-UniRule"/>
</dbReference>
<evidence type="ECO:0000313" key="11">
    <source>
        <dbReference type="Proteomes" id="UP000530928"/>
    </source>
</evidence>
<dbReference type="FunFam" id="3.40.50.10490:FF:000018">
    <property type="entry name" value="Glucose-6-phosphate isomerase"/>
    <property type="match status" value="1"/>
</dbReference>
<dbReference type="GO" id="GO:0051156">
    <property type="term" value="P:glucose 6-phosphate metabolic process"/>
    <property type="evidence" value="ECO:0007669"/>
    <property type="project" value="TreeGrafter"/>
</dbReference>
<evidence type="ECO:0000256" key="2">
    <source>
        <dbReference type="ARBA" id="ARBA00006604"/>
    </source>
</evidence>
<dbReference type="EC" id="5.3.1.9" evidence="8"/>
<evidence type="ECO:0000256" key="9">
    <source>
        <dbReference type="RuleBase" id="RU000612"/>
    </source>
</evidence>
<feature type="active site" evidence="8">
    <location>
        <position position="384"/>
    </location>
</feature>
<dbReference type="GO" id="GO:0048029">
    <property type="term" value="F:monosaccharide binding"/>
    <property type="evidence" value="ECO:0007669"/>
    <property type="project" value="TreeGrafter"/>
</dbReference>
<comment type="similarity">
    <text evidence="2 8 9">Belongs to the GPI family.</text>
</comment>
<gene>
    <name evidence="8" type="primary">pgi</name>
    <name evidence="10" type="ORF">HNR30_007704</name>
</gene>
<comment type="pathway">
    <text evidence="1 8 9">Carbohydrate degradation; glycolysis; D-glyceraldehyde 3-phosphate and glycerone phosphate from D-glucose: step 2/4.</text>
</comment>
<evidence type="ECO:0000256" key="5">
    <source>
        <dbReference type="ARBA" id="ARBA00023152"/>
    </source>
</evidence>
<dbReference type="Proteomes" id="UP000530928">
    <property type="component" value="Unassembled WGS sequence"/>
</dbReference>
<feature type="active site" evidence="8">
    <location>
        <position position="504"/>
    </location>
</feature>
<dbReference type="PRINTS" id="PR00662">
    <property type="entry name" value="G6PISOMERASE"/>
</dbReference>
<dbReference type="PROSITE" id="PS51463">
    <property type="entry name" value="P_GLUCOSE_ISOMERASE_3"/>
    <property type="match status" value="1"/>
</dbReference>
<dbReference type="Gene3D" id="1.10.1390.10">
    <property type="match status" value="1"/>
</dbReference>
<keyword evidence="3 8" id="KW-0312">Gluconeogenesis</keyword>
<dbReference type="InterPro" id="IPR035476">
    <property type="entry name" value="SIS_PGI_1"/>
</dbReference>
<protein>
    <recommendedName>
        <fullName evidence="8">Glucose-6-phosphate isomerase</fullName>
        <shortName evidence="8">GPI</shortName>
        <ecNumber evidence="8">5.3.1.9</ecNumber>
    </recommendedName>
    <alternativeName>
        <fullName evidence="8">Phosphoglucose isomerase</fullName>
        <shortName evidence="8">PGI</shortName>
    </alternativeName>
    <alternativeName>
        <fullName evidence="8">Phosphohexose isomerase</fullName>
        <shortName evidence="8">PHI</shortName>
    </alternativeName>
</protein>